<name>A0A7Y4E2F8_9VIBR</name>
<accession>A0A7Y4E2F8</accession>
<dbReference type="InterPro" id="IPR021243">
    <property type="entry name" value="DUF2804"/>
</dbReference>
<dbReference type="RefSeq" id="WP_171358327.1">
    <property type="nucleotide sequence ID" value="NZ_VTYN01000014.1"/>
</dbReference>
<sequence>MDVQTPLNPFIQANGIPQFGHLASIPESLQLDTFVYLTEMDLPASSWRKRFDYKQFQFVSIATSKYIIGVAIADIRYLASGFCYVFDTENHELVEQQWLKPLNMGYQTQPSSWNSQAYLANDAIQFNIENGQWHIKLATNLVQADLMLLPDSKSQIEQESLPLMLCTPTAYSGWTYTQKHNALTVQGEMSVKGQQQDLVNAVAGYDFSAGYMRRETSWRWASINHQDEDKRIGLNLAAGVNETGYCENVIWIDGERHLMPPVQFDFSRMHQEASWRITSQDKRINLVFTPKNQRSEKKNFWFLKSNFRQFVGYFSGYLIDGNGIKHELDEVMGLTEDHYAKW</sequence>
<gene>
    <name evidence="1" type="ORF">F0262_14555</name>
</gene>
<evidence type="ECO:0000313" key="1">
    <source>
        <dbReference type="EMBL" id="NOH49272.1"/>
    </source>
</evidence>
<reference evidence="1 2" key="1">
    <citation type="submission" date="2019-08" db="EMBL/GenBank/DDBJ databases">
        <title>Draft genome sequencing and comparative genomics of hatchery-associated Vibrios.</title>
        <authorList>
            <person name="Kehlet-Delgado H."/>
            <person name="Mueller R.S."/>
        </authorList>
    </citation>
    <scope>NUCLEOTIDE SEQUENCE [LARGE SCALE GENOMIC DNA]</scope>
    <source>
        <strain evidence="1 2">00-78-3</strain>
    </source>
</reference>
<dbReference type="PANTHER" id="PTHR35868:SF4">
    <property type="entry name" value="DUF2804 DOMAIN-CONTAINING PROTEIN"/>
    <property type="match status" value="1"/>
</dbReference>
<dbReference type="AlphaFoldDB" id="A0A7Y4E2F8"/>
<organism evidence="1 2">
    <name type="scientific">Vibrio rotiferianus</name>
    <dbReference type="NCBI Taxonomy" id="190895"/>
    <lineage>
        <taxon>Bacteria</taxon>
        <taxon>Pseudomonadati</taxon>
        <taxon>Pseudomonadota</taxon>
        <taxon>Gammaproteobacteria</taxon>
        <taxon>Vibrionales</taxon>
        <taxon>Vibrionaceae</taxon>
        <taxon>Vibrio</taxon>
    </lineage>
</organism>
<dbReference type="PANTHER" id="PTHR35868">
    <property type="entry name" value="DUF2804 DOMAIN-CONTAINING PROTEIN-RELATED"/>
    <property type="match status" value="1"/>
</dbReference>
<evidence type="ECO:0000313" key="2">
    <source>
        <dbReference type="Proteomes" id="UP000572072"/>
    </source>
</evidence>
<protein>
    <submittedName>
        <fullName evidence="1">DUF2804 domain-containing protein</fullName>
    </submittedName>
</protein>
<dbReference type="Pfam" id="PF10974">
    <property type="entry name" value="DUF2804"/>
    <property type="match status" value="1"/>
</dbReference>
<dbReference type="EMBL" id="VTYN01000014">
    <property type="protein sequence ID" value="NOH49272.1"/>
    <property type="molecule type" value="Genomic_DNA"/>
</dbReference>
<dbReference type="Proteomes" id="UP000572072">
    <property type="component" value="Unassembled WGS sequence"/>
</dbReference>
<proteinExistence type="predicted"/>
<comment type="caution">
    <text evidence="1">The sequence shown here is derived from an EMBL/GenBank/DDBJ whole genome shotgun (WGS) entry which is preliminary data.</text>
</comment>